<comment type="caution">
    <text evidence="2">The sequence shown here is derived from an EMBL/GenBank/DDBJ whole genome shotgun (WGS) entry which is preliminary data.</text>
</comment>
<evidence type="ECO:0000313" key="2">
    <source>
        <dbReference type="EMBL" id="ORC16500.1"/>
    </source>
</evidence>
<organism evidence="2 3">
    <name type="scientific">Rothia nasimurium</name>
    <dbReference type="NCBI Taxonomy" id="85336"/>
    <lineage>
        <taxon>Bacteria</taxon>
        <taxon>Bacillati</taxon>
        <taxon>Actinomycetota</taxon>
        <taxon>Actinomycetes</taxon>
        <taxon>Micrococcales</taxon>
        <taxon>Micrococcaceae</taxon>
        <taxon>Rothia</taxon>
    </lineage>
</organism>
<keyword evidence="1" id="KW-0472">Membrane</keyword>
<dbReference type="RefSeq" id="WP_083092074.1">
    <property type="nucleotide sequence ID" value="NZ_LXWF01000040.1"/>
</dbReference>
<evidence type="ECO:0000313" key="3">
    <source>
        <dbReference type="Proteomes" id="UP000192359"/>
    </source>
</evidence>
<name>A0A1Y1RPW1_9MICC</name>
<accession>A0A1Y1RPW1</accession>
<feature type="transmembrane region" description="Helical" evidence="1">
    <location>
        <begin position="39"/>
        <end position="72"/>
    </location>
</feature>
<proteinExistence type="predicted"/>
<dbReference type="Proteomes" id="UP000192359">
    <property type="component" value="Unassembled WGS sequence"/>
</dbReference>
<sequence length="93" mass="9661">MILGVLAALIVAGVNIPLANMLAGRTSSALKFGLLYFPLGLVSVVLGFVLLSLFLTFSAQVYWFVGLMIYASIGGDKVRGLRAGRVVGSGDVG</sequence>
<keyword evidence="3" id="KW-1185">Reference proteome</keyword>
<keyword evidence="1" id="KW-1133">Transmembrane helix</keyword>
<dbReference type="AlphaFoldDB" id="A0A1Y1RPW1"/>
<keyword evidence="1" id="KW-0812">Transmembrane</keyword>
<protein>
    <submittedName>
        <fullName evidence="2">Uncharacterized protein</fullName>
    </submittedName>
</protein>
<dbReference type="EMBL" id="LXWF01000040">
    <property type="protein sequence ID" value="ORC16500.1"/>
    <property type="molecule type" value="Genomic_DNA"/>
</dbReference>
<gene>
    <name evidence="2" type="ORF">A7979_04060</name>
</gene>
<reference evidence="2 3" key="1">
    <citation type="submission" date="2016-05" db="EMBL/GenBank/DDBJ databases">
        <title>Draft genome sequence of a porcine commensal Rothia nasimurium.</title>
        <authorList>
            <person name="Gaiser R.A."/>
            <person name="Van Baarlen P."/>
            <person name="Wells J.M."/>
        </authorList>
    </citation>
    <scope>NUCLEOTIDE SEQUENCE [LARGE SCALE GENOMIC DNA]</scope>
    <source>
        <strain evidence="2 3">PT-32</strain>
    </source>
</reference>
<evidence type="ECO:0000256" key="1">
    <source>
        <dbReference type="SAM" id="Phobius"/>
    </source>
</evidence>